<sequence length="35" mass="3876">MAMRFSALLTSLCLVALKLVCYIVSLQRIFTTDPG</sequence>
<evidence type="ECO:0000313" key="1">
    <source>
        <dbReference type="EnsemblMetazoa" id="tetur06g01210.1"/>
    </source>
</evidence>
<proteinExistence type="predicted"/>
<organism evidence="1 2">
    <name type="scientific">Tetranychus urticae</name>
    <name type="common">Two-spotted spider mite</name>
    <dbReference type="NCBI Taxonomy" id="32264"/>
    <lineage>
        <taxon>Eukaryota</taxon>
        <taxon>Metazoa</taxon>
        <taxon>Ecdysozoa</taxon>
        <taxon>Arthropoda</taxon>
        <taxon>Chelicerata</taxon>
        <taxon>Arachnida</taxon>
        <taxon>Acari</taxon>
        <taxon>Acariformes</taxon>
        <taxon>Trombidiformes</taxon>
        <taxon>Prostigmata</taxon>
        <taxon>Eleutherengona</taxon>
        <taxon>Raphignathae</taxon>
        <taxon>Tetranychoidea</taxon>
        <taxon>Tetranychidae</taxon>
        <taxon>Tetranychus</taxon>
    </lineage>
</organism>
<dbReference type="EnsemblMetazoa" id="tetur06g01210.1">
    <property type="protein sequence ID" value="tetur06g01210.1"/>
    <property type="gene ID" value="tetur06g01210"/>
</dbReference>
<protein>
    <submittedName>
        <fullName evidence="1">Uncharacterized protein</fullName>
    </submittedName>
</protein>
<reference evidence="1" key="2">
    <citation type="submission" date="2015-06" db="UniProtKB">
        <authorList>
            <consortium name="EnsemblMetazoa"/>
        </authorList>
    </citation>
    <scope>IDENTIFICATION</scope>
</reference>
<name>T1K6P3_TETUR</name>
<dbReference type="HOGENOM" id="CLU_3369061_0_0_1"/>
<dbReference type="EMBL" id="CAEY01001794">
    <property type="status" value="NOT_ANNOTATED_CDS"/>
    <property type="molecule type" value="Genomic_DNA"/>
</dbReference>
<reference evidence="2" key="1">
    <citation type="submission" date="2011-08" db="EMBL/GenBank/DDBJ databases">
        <authorList>
            <person name="Rombauts S."/>
        </authorList>
    </citation>
    <scope>NUCLEOTIDE SEQUENCE</scope>
    <source>
        <strain evidence="2">London</strain>
    </source>
</reference>
<dbReference type="AlphaFoldDB" id="T1K6P3"/>
<evidence type="ECO:0000313" key="2">
    <source>
        <dbReference type="Proteomes" id="UP000015104"/>
    </source>
</evidence>
<keyword evidence="2" id="KW-1185">Reference proteome</keyword>
<accession>T1K6P3</accession>
<dbReference type="Proteomes" id="UP000015104">
    <property type="component" value="Unassembled WGS sequence"/>
</dbReference>